<sequence length="85" mass="9434">MIKVIKLIKVIRVIKVIKVINVIKVTNVIKDRSVCVGKLDDKTVVQSMRSLEERSSGAAIGQNAQQSRVSRLLMGPLLELGYVFV</sequence>
<dbReference type="AlphaFoldDB" id="A0A183U5U6"/>
<evidence type="ECO:0000313" key="3">
    <source>
        <dbReference type="WBParaSite" id="TCNE_0000386601-mRNA-1"/>
    </source>
</evidence>
<dbReference type="EMBL" id="UYWY01005555">
    <property type="protein sequence ID" value="VDM29583.1"/>
    <property type="molecule type" value="Genomic_DNA"/>
</dbReference>
<proteinExistence type="predicted"/>
<dbReference type="WBParaSite" id="TCNE_0000386601-mRNA-1">
    <property type="protein sequence ID" value="TCNE_0000386601-mRNA-1"/>
    <property type="gene ID" value="TCNE_0000386601"/>
</dbReference>
<evidence type="ECO:0000313" key="2">
    <source>
        <dbReference type="Proteomes" id="UP000050794"/>
    </source>
</evidence>
<dbReference type="Proteomes" id="UP000050794">
    <property type="component" value="Unassembled WGS sequence"/>
</dbReference>
<reference evidence="1 2" key="2">
    <citation type="submission" date="2018-11" db="EMBL/GenBank/DDBJ databases">
        <authorList>
            <consortium name="Pathogen Informatics"/>
        </authorList>
    </citation>
    <scope>NUCLEOTIDE SEQUENCE [LARGE SCALE GENOMIC DNA]</scope>
</reference>
<reference evidence="3" key="1">
    <citation type="submission" date="2016-06" db="UniProtKB">
        <authorList>
            <consortium name="WormBaseParasite"/>
        </authorList>
    </citation>
    <scope>IDENTIFICATION</scope>
</reference>
<name>A0A183U5U6_TOXCA</name>
<keyword evidence="2" id="KW-1185">Reference proteome</keyword>
<accession>A0A183U5U6</accession>
<organism evidence="2 3">
    <name type="scientific">Toxocara canis</name>
    <name type="common">Canine roundworm</name>
    <dbReference type="NCBI Taxonomy" id="6265"/>
    <lineage>
        <taxon>Eukaryota</taxon>
        <taxon>Metazoa</taxon>
        <taxon>Ecdysozoa</taxon>
        <taxon>Nematoda</taxon>
        <taxon>Chromadorea</taxon>
        <taxon>Rhabditida</taxon>
        <taxon>Spirurina</taxon>
        <taxon>Ascaridomorpha</taxon>
        <taxon>Ascaridoidea</taxon>
        <taxon>Toxocaridae</taxon>
        <taxon>Toxocara</taxon>
    </lineage>
</organism>
<evidence type="ECO:0000313" key="1">
    <source>
        <dbReference type="EMBL" id="VDM29583.1"/>
    </source>
</evidence>
<protein>
    <submittedName>
        <fullName evidence="1 3">Uncharacterized protein</fullName>
    </submittedName>
</protein>
<gene>
    <name evidence="1" type="ORF">TCNE_LOCUS3866</name>
</gene>